<protein>
    <submittedName>
        <fullName evidence="2">Uncharacterized protein</fullName>
    </submittedName>
</protein>
<gene>
    <name evidence="2" type="ORF">GJW-30_1_02470</name>
</gene>
<dbReference type="KEGG" id="vgo:GJW-30_1_02470"/>
<name>A0A0S3PVG3_9BRAD</name>
<dbReference type="RefSeq" id="WP_096358800.1">
    <property type="nucleotide sequence ID" value="NZ_AP014946.1"/>
</dbReference>
<evidence type="ECO:0000313" key="2">
    <source>
        <dbReference type="EMBL" id="BAT59935.1"/>
    </source>
</evidence>
<evidence type="ECO:0000256" key="1">
    <source>
        <dbReference type="SAM" id="Phobius"/>
    </source>
</evidence>
<sequence length="79" mass="8512">MAEKKLNWSNVITVTSAMILIGSIVFGAAFAGGWAAAILLELGGYWTHILQGAFCVIGVFAMIGFLRGAERAEPFYTRD</sequence>
<dbReference type="OrthoDB" id="8450960at2"/>
<feature type="transmembrane region" description="Helical" evidence="1">
    <location>
        <begin position="45"/>
        <end position="66"/>
    </location>
</feature>
<keyword evidence="1" id="KW-1133">Transmembrane helix</keyword>
<reference evidence="2 3" key="1">
    <citation type="submission" date="2015-08" db="EMBL/GenBank/DDBJ databases">
        <title>Investigation of the bacterial diversity of lava forest soil.</title>
        <authorList>
            <person name="Lee J.S."/>
        </authorList>
    </citation>
    <scope>NUCLEOTIDE SEQUENCE [LARGE SCALE GENOMIC DNA]</scope>
    <source>
        <strain evidence="2 3">GJW-30</strain>
    </source>
</reference>
<dbReference type="AlphaFoldDB" id="A0A0S3PVG3"/>
<organism evidence="2 3">
    <name type="scientific">Variibacter gotjawalensis</name>
    <dbReference type="NCBI Taxonomy" id="1333996"/>
    <lineage>
        <taxon>Bacteria</taxon>
        <taxon>Pseudomonadati</taxon>
        <taxon>Pseudomonadota</taxon>
        <taxon>Alphaproteobacteria</taxon>
        <taxon>Hyphomicrobiales</taxon>
        <taxon>Nitrobacteraceae</taxon>
        <taxon>Variibacter</taxon>
    </lineage>
</organism>
<dbReference type="EMBL" id="AP014946">
    <property type="protein sequence ID" value="BAT59935.1"/>
    <property type="molecule type" value="Genomic_DNA"/>
</dbReference>
<keyword evidence="3" id="KW-1185">Reference proteome</keyword>
<proteinExistence type="predicted"/>
<keyword evidence="1" id="KW-0812">Transmembrane</keyword>
<keyword evidence="1" id="KW-0472">Membrane</keyword>
<dbReference type="Proteomes" id="UP000236884">
    <property type="component" value="Chromosome"/>
</dbReference>
<accession>A0A0S3PVG3</accession>
<feature type="transmembrane region" description="Helical" evidence="1">
    <location>
        <begin position="12"/>
        <end position="39"/>
    </location>
</feature>
<evidence type="ECO:0000313" key="3">
    <source>
        <dbReference type="Proteomes" id="UP000236884"/>
    </source>
</evidence>